<dbReference type="AlphaFoldDB" id="A0A8J7QES2"/>
<evidence type="ECO:0008006" key="4">
    <source>
        <dbReference type="Google" id="ProtNLM"/>
    </source>
</evidence>
<dbReference type="Proteomes" id="UP000664417">
    <property type="component" value="Unassembled WGS sequence"/>
</dbReference>
<keyword evidence="3" id="KW-1185">Reference proteome</keyword>
<protein>
    <recommendedName>
        <fullName evidence="4">Secreted protein</fullName>
    </recommendedName>
</protein>
<comment type="caution">
    <text evidence="2">The sequence shown here is derived from an EMBL/GenBank/DDBJ whole genome shotgun (WGS) entry which is preliminary data.</text>
</comment>
<evidence type="ECO:0000313" key="2">
    <source>
        <dbReference type="EMBL" id="MBO1323322.1"/>
    </source>
</evidence>
<sequence length="169" mass="19128">MFRFLCICLFTIHLSAGETNAQDQFWNALQARCGQSFKGEIALNKSTHQLAGTLEIKVHKCSPKRIEIPFAIGDDRSRTWILTRTQTGLRLKHEHRMPDGSLDKVTDYGGDTKDPGQANRQSFVVDAYTRDLVQGTDQNIWVFEIKDGTLAYELYKGDASPVFRAEFAL</sequence>
<feature type="signal peptide" evidence="1">
    <location>
        <begin position="1"/>
        <end position="21"/>
    </location>
</feature>
<dbReference type="RefSeq" id="WP_207863474.1">
    <property type="nucleotide sequence ID" value="NZ_JAFREP010000057.1"/>
</dbReference>
<feature type="chain" id="PRO_5035261877" description="Secreted protein" evidence="1">
    <location>
        <begin position="22"/>
        <end position="169"/>
    </location>
</feature>
<name>A0A8J7QES2_9BACT</name>
<gene>
    <name evidence="2" type="ORF">J3U88_32955</name>
</gene>
<organism evidence="2 3">
    <name type="scientific">Acanthopleuribacter pedis</name>
    <dbReference type="NCBI Taxonomy" id="442870"/>
    <lineage>
        <taxon>Bacteria</taxon>
        <taxon>Pseudomonadati</taxon>
        <taxon>Acidobacteriota</taxon>
        <taxon>Holophagae</taxon>
        <taxon>Acanthopleuribacterales</taxon>
        <taxon>Acanthopleuribacteraceae</taxon>
        <taxon>Acanthopleuribacter</taxon>
    </lineage>
</organism>
<proteinExistence type="predicted"/>
<evidence type="ECO:0000256" key="1">
    <source>
        <dbReference type="SAM" id="SignalP"/>
    </source>
</evidence>
<accession>A0A8J7QES2</accession>
<reference evidence="2" key="1">
    <citation type="submission" date="2021-03" db="EMBL/GenBank/DDBJ databases">
        <authorList>
            <person name="Wang G."/>
        </authorList>
    </citation>
    <scope>NUCLEOTIDE SEQUENCE</scope>
    <source>
        <strain evidence="2">KCTC 12899</strain>
    </source>
</reference>
<dbReference type="EMBL" id="JAFREP010000057">
    <property type="protein sequence ID" value="MBO1323322.1"/>
    <property type="molecule type" value="Genomic_DNA"/>
</dbReference>
<keyword evidence="1" id="KW-0732">Signal</keyword>
<evidence type="ECO:0000313" key="3">
    <source>
        <dbReference type="Proteomes" id="UP000664417"/>
    </source>
</evidence>